<dbReference type="InterPro" id="IPR006119">
    <property type="entry name" value="Resolv_N"/>
</dbReference>
<evidence type="ECO:0000259" key="1">
    <source>
        <dbReference type="Pfam" id="PF00239"/>
    </source>
</evidence>
<gene>
    <name evidence="2" type="ORF">LX15_004791</name>
</gene>
<evidence type="ECO:0000313" key="3">
    <source>
        <dbReference type="Proteomes" id="UP001205311"/>
    </source>
</evidence>
<dbReference type="Gene3D" id="3.40.50.1390">
    <property type="entry name" value="Resolvase, N-terminal catalytic domain"/>
    <property type="match status" value="1"/>
</dbReference>
<name>A0ABT1HZY8_STRSD</name>
<comment type="caution">
    <text evidence="2">The sequence shown here is derived from an EMBL/GenBank/DDBJ whole genome shotgun (WGS) entry which is preliminary data.</text>
</comment>
<accession>A0ABT1HZY8</accession>
<proteinExistence type="predicted"/>
<dbReference type="EMBL" id="JAMTCP010000035">
    <property type="protein sequence ID" value="MCP2261071.1"/>
    <property type="molecule type" value="Genomic_DNA"/>
</dbReference>
<dbReference type="InterPro" id="IPR036162">
    <property type="entry name" value="Resolvase-like_N_sf"/>
</dbReference>
<dbReference type="RefSeq" id="WP_253671910.1">
    <property type="nucleotide sequence ID" value="NZ_JAMTCP010000035.1"/>
</dbReference>
<dbReference type="SUPFAM" id="SSF53041">
    <property type="entry name" value="Resolvase-like"/>
    <property type="match status" value="1"/>
</dbReference>
<dbReference type="Proteomes" id="UP001205311">
    <property type="component" value="Unassembled WGS sequence"/>
</dbReference>
<organism evidence="2 3">
    <name type="scientific">Streptoalloteichus tenebrarius (strain ATCC 17920 / DSM 40477 / JCM 4838 / CBS 697.72 / NBRC 16177 / NCIMB 11028 / NRRL B-12390 / A12253. 1 / ISP 5477)</name>
    <name type="common">Streptomyces tenebrarius</name>
    <dbReference type="NCBI Taxonomy" id="1933"/>
    <lineage>
        <taxon>Bacteria</taxon>
        <taxon>Bacillati</taxon>
        <taxon>Actinomycetota</taxon>
        <taxon>Actinomycetes</taxon>
        <taxon>Pseudonocardiales</taxon>
        <taxon>Pseudonocardiaceae</taxon>
        <taxon>Streptoalloteichus</taxon>
    </lineage>
</organism>
<sequence>MARGLLYAYAADYAAGDRQLRALRDWAAAHTHTVVSEVVSYRGRDGRRIGLDQAIDDLLAGAVDLLAVTRPECLSRDKARLSALVTMLGGRLVALNDQ</sequence>
<evidence type="ECO:0000313" key="2">
    <source>
        <dbReference type="EMBL" id="MCP2261071.1"/>
    </source>
</evidence>
<keyword evidence="3" id="KW-1185">Reference proteome</keyword>
<reference evidence="2 3" key="1">
    <citation type="submission" date="2022-06" db="EMBL/GenBank/DDBJ databases">
        <title>Genomic Encyclopedia of Archaeal and Bacterial Type Strains, Phase II (KMG-II): from individual species to whole genera.</title>
        <authorList>
            <person name="Goeker M."/>
        </authorList>
    </citation>
    <scope>NUCLEOTIDE SEQUENCE [LARGE SCALE GENOMIC DNA]</scope>
    <source>
        <strain evidence="2 3">DSM 40477</strain>
    </source>
</reference>
<dbReference type="Pfam" id="PF00239">
    <property type="entry name" value="Resolvase"/>
    <property type="match status" value="1"/>
</dbReference>
<feature type="domain" description="Resolvase/invertase-type recombinase catalytic" evidence="1">
    <location>
        <begin position="17"/>
        <end position="93"/>
    </location>
</feature>
<protein>
    <submittedName>
        <fullName evidence="2">Resolvase, N terminal domain</fullName>
    </submittedName>
</protein>